<keyword evidence="1" id="KW-0695">RNA-directed DNA polymerase</keyword>
<dbReference type="InterPro" id="IPR036691">
    <property type="entry name" value="Endo/exonu/phosph_ase_sf"/>
</dbReference>
<proteinExistence type="predicted"/>
<reference evidence="1 2" key="1">
    <citation type="journal article" date="2018" name="Mol. Plant">
        <title>The genome of Artemisia annua provides insight into the evolution of Asteraceae family and artemisinin biosynthesis.</title>
        <authorList>
            <person name="Shen Q."/>
            <person name="Zhang L."/>
            <person name="Liao Z."/>
            <person name="Wang S."/>
            <person name="Yan T."/>
            <person name="Shi P."/>
            <person name="Liu M."/>
            <person name="Fu X."/>
            <person name="Pan Q."/>
            <person name="Wang Y."/>
            <person name="Lv Z."/>
            <person name="Lu X."/>
            <person name="Zhang F."/>
            <person name="Jiang W."/>
            <person name="Ma Y."/>
            <person name="Chen M."/>
            <person name="Hao X."/>
            <person name="Li L."/>
            <person name="Tang Y."/>
            <person name="Lv G."/>
            <person name="Zhou Y."/>
            <person name="Sun X."/>
            <person name="Brodelius P.E."/>
            <person name="Rose J.K.C."/>
            <person name="Tang K."/>
        </authorList>
    </citation>
    <scope>NUCLEOTIDE SEQUENCE [LARGE SCALE GENOMIC DNA]</scope>
    <source>
        <strain evidence="2">cv. Huhao1</strain>
        <tissue evidence="1">Leaf</tissue>
    </source>
</reference>
<comment type="caution">
    <text evidence="1">The sequence shown here is derived from an EMBL/GenBank/DDBJ whole genome shotgun (WGS) entry which is preliminary data.</text>
</comment>
<evidence type="ECO:0000313" key="1">
    <source>
        <dbReference type="EMBL" id="PWA49961.1"/>
    </source>
</evidence>
<dbReference type="Gene3D" id="3.60.10.10">
    <property type="entry name" value="Endonuclease/exonuclease/phosphatase"/>
    <property type="match status" value="1"/>
</dbReference>
<dbReference type="Proteomes" id="UP000245207">
    <property type="component" value="Unassembled WGS sequence"/>
</dbReference>
<name>A0A2U1LLW5_ARTAN</name>
<keyword evidence="2" id="KW-1185">Reference proteome</keyword>
<sequence length="270" mass="30701">METKNQQHRLEKLRRSLHFDSAFYVDPVGRSGGLALWWTSSIDLDVLTFNKNLITAQASLYCGTRNVHLSLLSMCFVYAPHDRLSRAPVWDAIIHRSSRVGPCLVIGDFNLIGELNDKVGGSLNLHHISEFQSFTAAAGLIDIPYSGLKYTWSNQRNESDNIRERIDRALGNIDLFEACPFQSLLHKPLIGSDHAPLIYCSHPSNKKKKSRFRFESMWTTHLECESTIRGSWPIFEVSNQLLGIKQNLSFCASNLTRWSRDTFEDVATRA</sequence>
<dbReference type="OrthoDB" id="1001388at2759"/>
<keyword evidence="1" id="KW-0548">Nucleotidyltransferase</keyword>
<dbReference type="GO" id="GO:0003964">
    <property type="term" value="F:RNA-directed DNA polymerase activity"/>
    <property type="evidence" value="ECO:0007669"/>
    <property type="project" value="UniProtKB-KW"/>
</dbReference>
<organism evidence="1 2">
    <name type="scientific">Artemisia annua</name>
    <name type="common">Sweet wormwood</name>
    <dbReference type="NCBI Taxonomy" id="35608"/>
    <lineage>
        <taxon>Eukaryota</taxon>
        <taxon>Viridiplantae</taxon>
        <taxon>Streptophyta</taxon>
        <taxon>Embryophyta</taxon>
        <taxon>Tracheophyta</taxon>
        <taxon>Spermatophyta</taxon>
        <taxon>Magnoliopsida</taxon>
        <taxon>eudicotyledons</taxon>
        <taxon>Gunneridae</taxon>
        <taxon>Pentapetalae</taxon>
        <taxon>asterids</taxon>
        <taxon>campanulids</taxon>
        <taxon>Asterales</taxon>
        <taxon>Asteraceae</taxon>
        <taxon>Asteroideae</taxon>
        <taxon>Anthemideae</taxon>
        <taxon>Artemisiinae</taxon>
        <taxon>Artemisia</taxon>
    </lineage>
</organism>
<dbReference type="AlphaFoldDB" id="A0A2U1LLW5"/>
<dbReference type="PANTHER" id="PTHR33710:SF79">
    <property type="entry name" value="OS06G0205337 PROTEIN"/>
    <property type="match status" value="1"/>
</dbReference>
<gene>
    <name evidence="1" type="ORF">CTI12_AA455440</name>
</gene>
<dbReference type="SUPFAM" id="SSF56219">
    <property type="entry name" value="DNase I-like"/>
    <property type="match status" value="1"/>
</dbReference>
<dbReference type="PANTHER" id="PTHR33710">
    <property type="entry name" value="BNAC02G09200D PROTEIN"/>
    <property type="match status" value="1"/>
</dbReference>
<protein>
    <submittedName>
        <fullName evidence="1">Reverse transcriptase</fullName>
    </submittedName>
</protein>
<keyword evidence="1" id="KW-0808">Transferase</keyword>
<dbReference type="STRING" id="35608.A0A2U1LLW5"/>
<evidence type="ECO:0000313" key="2">
    <source>
        <dbReference type="Proteomes" id="UP000245207"/>
    </source>
</evidence>
<accession>A0A2U1LLW5</accession>
<dbReference type="EMBL" id="PKPP01008712">
    <property type="protein sequence ID" value="PWA49961.1"/>
    <property type="molecule type" value="Genomic_DNA"/>
</dbReference>